<accession>A0A3M7P3P2</accession>
<name>A0A3M7P3P2_BRAPC</name>
<protein>
    <submittedName>
        <fullName evidence="1">Uncharacterized protein</fullName>
    </submittedName>
</protein>
<keyword evidence="2" id="KW-1185">Reference proteome</keyword>
<comment type="caution">
    <text evidence="1">The sequence shown here is derived from an EMBL/GenBank/DDBJ whole genome shotgun (WGS) entry which is preliminary data.</text>
</comment>
<dbReference type="AlphaFoldDB" id="A0A3M7P3P2"/>
<reference evidence="1 2" key="1">
    <citation type="journal article" date="2018" name="Sci. Rep.">
        <title>Genomic signatures of local adaptation to the degree of environmental predictability in rotifers.</title>
        <authorList>
            <person name="Franch-Gras L."/>
            <person name="Hahn C."/>
            <person name="Garcia-Roger E.M."/>
            <person name="Carmona M.J."/>
            <person name="Serra M."/>
            <person name="Gomez A."/>
        </authorList>
    </citation>
    <scope>NUCLEOTIDE SEQUENCE [LARGE SCALE GENOMIC DNA]</scope>
    <source>
        <strain evidence="1">HYR1</strain>
    </source>
</reference>
<evidence type="ECO:0000313" key="2">
    <source>
        <dbReference type="Proteomes" id="UP000276133"/>
    </source>
</evidence>
<dbReference type="Proteomes" id="UP000276133">
    <property type="component" value="Unassembled WGS sequence"/>
</dbReference>
<organism evidence="1 2">
    <name type="scientific">Brachionus plicatilis</name>
    <name type="common">Marine rotifer</name>
    <name type="synonym">Brachionus muelleri</name>
    <dbReference type="NCBI Taxonomy" id="10195"/>
    <lineage>
        <taxon>Eukaryota</taxon>
        <taxon>Metazoa</taxon>
        <taxon>Spiralia</taxon>
        <taxon>Gnathifera</taxon>
        <taxon>Rotifera</taxon>
        <taxon>Eurotatoria</taxon>
        <taxon>Monogononta</taxon>
        <taxon>Pseudotrocha</taxon>
        <taxon>Ploima</taxon>
        <taxon>Brachionidae</taxon>
        <taxon>Brachionus</taxon>
    </lineage>
</organism>
<proteinExistence type="predicted"/>
<dbReference type="EMBL" id="REGN01013716">
    <property type="protein sequence ID" value="RMZ93559.1"/>
    <property type="molecule type" value="Genomic_DNA"/>
</dbReference>
<sequence length="93" mass="11220">MFKRILKDLRRTNNNIETCHKSLAQDIEKQRFTKQLFDEIKAGKFFERCKKERLKNERIKAHLKTYVKSSELDFLDGLIEIFDNKQKEIISND</sequence>
<evidence type="ECO:0000313" key="1">
    <source>
        <dbReference type="EMBL" id="RMZ93559.1"/>
    </source>
</evidence>
<gene>
    <name evidence="1" type="ORF">BpHYR1_006175</name>
</gene>